<dbReference type="RefSeq" id="WP_310966766.1">
    <property type="nucleotide sequence ID" value="NZ_JAVMBO010000018.1"/>
</dbReference>
<reference evidence="2" key="1">
    <citation type="submission" date="2023-09" db="EMBL/GenBank/DDBJ databases">
        <title>Marinobacter sediminicola sp. nov. and Marinobacter maritimum sp. nov., isolated from marine sediment.</title>
        <authorList>
            <person name="An J."/>
        </authorList>
    </citation>
    <scope>NUCLEOTIDE SEQUENCE</scope>
    <source>
        <strain evidence="2">F60267</strain>
    </source>
</reference>
<evidence type="ECO:0000259" key="1">
    <source>
        <dbReference type="Pfam" id="PF23947"/>
    </source>
</evidence>
<sequence length="280" mass="30823">MPAEIAAIERLLRGGKSTVKRGKIWDQICAETGVGQVVGKEIHFTPEERLRLREYAKAEHGLDPQYDSRAGGRMAMARHDASEKYSRDSVFGELLVLATAGAATVRVKGKSVSTPPGSVLSVRPDCLDPEHLQTQSLVIIENGGLMPYWVDIKLPDSLANSIILYRGHRENVRSVAELVSSQPADKLSWFFDFDPAGQCLALDQGKGSTLVPASWRELGKHTPFNQPKVHRNQSVALTRLKGRAYGELLAIAEHMASEELAVMQEHMVRRNILLSALPLA</sequence>
<dbReference type="Proteomes" id="UP001267407">
    <property type="component" value="Unassembled WGS sequence"/>
</dbReference>
<dbReference type="InterPro" id="IPR055705">
    <property type="entry name" value="DUF7281"/>
</dbReference>
<keyword evidence="3" id="KW-1185">Reference proteome</keyword>
<feature type="domain" description="DUF7281" evidence="1">
    <location>
        <begin position="93"/>
        <end position="275"/>
    </location>
</feature>
<dbReference type="Pfam" id="PF23947">
    <property type="entry name" value="DUF7281"/>
    <property type="match status" value="1"/>
</dbReference>
<proteinExistence type="predicted"/>
<evidence type="ECO:0000313" key="3">
    <source>
        <dbReference type="Proteomes" id="UP001267407"/>
    </source>
</evidence>
<organism evidence="2 3">
    <name type="scientific">Marinobacter xiaoshiensis</name>
    <dbReference type="NCBI Taxonomy" id="3073652"/>
    <lineage>
        <taxon>Bacteria</taxon>
        <taxon>Pseudomonadati</taxon>
        <taxon>Pseudomonadota</taxon>
        <taxon>Gammaproteobacteria</taxon>
        <taxon>Pseudomonadales</taxon>
        <taxon>Marinobacteraceae</taxon>
        <taxon>Marinobacter</taxon>
    </lineage>
</organism>
<dbReference type="EMBL" id="JAVMBO010000018">
    <property type="protein sequence ID" value="MDS1311518.1"/>
    <property type="molecule type" value="Genomic_DNA"/>
</dbReference>
<gene>
    <name evidence="2" type="ORF">RKA07_15555</name>
</gene>
<comment type="caution">
    <text evidence="2">The sequence shown here is derived from an EMBL/GenBank/DDBJ whole genome shotgun (WGS) entry which is preliminary data.</text>
</comment>
<protein>
    <recommendedName>
        <fullName evidence="1">DUF7281 domain-containing protein</fullName>
    </recommendedName>
</protein>
<name>A0ABU2HL80_9GAMM</name>
<accession>A0ABU2HL80</accession>
<evidence type="ECO:0000313" key="2">
    <source>
        <dbReference type="EMBL" id="MDS1311518.1"/>
    </source>
</evidence>